<evidence type="ECO:0000313" key="2">
    <source>
        <dbReference type="Proteomes" id="UP000270296"/>
    </source>
</evidence>
<dbReference type="OrthoDB" id="5914221at2759"/>
<dbReference type="WBParaSite" id="SBAD_0000616801-mRNA-1">
    <property type="protein sequence ID" value="SBAD_0000616801-mRNA-1"/>
    <property type="gene ID" value="SBAD_0000616801"/>
</dbReference>
<evidence type="ECO:0000313" key="3">
    <source>
        <dbReference type="WBParaSite" id="SBAD_0000616801-mRNA-1"/>
    </source>
</evidence>
<evidence type="ECO:0000313" key="1">
    <source>
        <dbReference type="EMBL" id="VDP08707.1"/>
    </source>
</evidence>
<protein>
    <submittedName>
        <fullName evidence="3">Sulfatase domain-containing protein</fullName>
    </submittedName>
</protein>
<dbReference type="Proteomes" id="UP000270296">
    <property type="component" value="Unassembled WGS sequence"/>
</dbReference>
<dbReference type="AlphaFoldDB" id="A0A183IQN6"/>
<reference evidence="1 2" key="2">
    <citation type="submission" date="2018-11" db="EMBL/GenBank/DDBJ databases">
        <authorList>
            <consortium name="Pathogen Informatics"/>
        </authorList>
    </citation>
    <scope>NUCLEOTIDE SEQUENCE [LARGE SCALE GENOMIC DNA]</scope>
</reference>
<accession>A0A183IQN6</accession>
<name>A0A183IQN6_9BILA</name>
<dbReference type="EMBL" id="UZAM01009356">
    <property type="protein sequence ID" value="VDP08707.1"/>
    <property type="molecule type" value="Genomic_DNA"/>
</dbReference>
<organism evidence="3">
    <name type="scientific">Soboliphyme baturini</name>
    <dbReference type="NCBI Taxonomy" id="241478"/>
    <lineage>
        <taxon>Eukaryota</taxon>
        <taxon>Metazoa</taxon>
        <taxon>Ecdysozoa</taxon>
        <taxon>Nematoda</taxon>
        <taxon>Enoplea</taxon>
        <taxon>Dorylaimia</taxon>
        <taxon>Dioctophymatida</taxon>
        <taxon>Dioctophymatoidea</taxon>
        <taxon>Soboliphymatidae</taxon>
        <taxon>Soboliphyme</taxon>
    </lineage>
</organism>
<sequence>MRQSSAEDLYETVVRRGFRGSHADIDRCSRLYVEDYPLQSSMYEFGKERSGHGLVTNPFLHIVPVTDNPPPQMYDSSVPATWVYPIWKYLYDVRDKSDTSSAGGHYDVARDSHRRYSNFKTVTYMAGEMDYYMQDVNRAVDNCQHWRDKYYCTSPYRKYGGHPDLRHFGGFRSNSFTTMTSINPWK</sequence>
<keyword evidence="2" id="KW-1185">Reference proteome</keyword>
<reference evidence="3" key="1">
    <citation type="submission" date="2016-06" db="UniProtKB">
        <authorList>
            <consortium name="WormBaseParasite"/>
        </authorList>
    </citation>
    <scope>IDENTIFICATION</scope>
</reference>
<proteinExistence type="predicted"/>
<gene>
    <name evidence="1" type="ORF">SBAD_LOCUS5933</name>
</gene>